<dbReference type="Proteomes" id="UP000006732">
    <property type="component" value="Chromosome"/>
</dbReference>
<feature type="compositionally biased region" description="Polar residues" evidence="1">
    <location>
        <begin position="1"/>
        <end position="13"/>
    </location>
</feature>
<gene>
    <name evidence="3" type="ordered locus">Ppro_1373</name>
</gene>
<keyword evidence="2" id="KW-1133">Transmembrane helix</keyword>
<accession>A1ANR9</accession>
<dbReference type="RefSeq" id="WP_011735282.1">
    <property type="nucleotide sequence ID" value="NC_008609.1"/>
</dbReference>
<dbReference type="STRING" id="338966.Ppro_1373"/>
<evidence type="ECO:0000313" key="4">
    <source>
        <dbReference type="Proteomes" id="UP000006732"/>
    </source>
</evidence>
<reference evidence="3 4" key="1">
    <citation type="submission" date="2006-10" db="EMBL/GenBank/DDBJ databases">
        <title>Complete sequence of chromosome of Pelobacter propionicus DSM 2379.</title>
        <authorList>
            <consortium name="US DOE Joint Genome Institute"/>
            <person name="Copeland A."/>
            <person name="Lucas S."/>
            <person name="Lapidus A."/>
            <person name="Barry K."/>
            <person name="Detter J.C."/>
            <person name="Glavina del Rio T."/>
            <person name="Hammon N."/>
            <person name="Israni S."/>
            <person name="Dalin E."/>
            <person name="Tice H."/>
            <person name="Pitluck S."/>
            <person name="Saunders E."/>
            <person name="Brettin T."/>
            <person name="Bruce D."/>
            <person name="Han C."/>
            <person name="Tapia R."/>
            <person name="Schmutz J."/>
            <person name="Larimer F."/>
            <person name="Land M."/>
            <person name="Hauser L."/>
            <person name="Kyrpides N."/>
            <person name="Kim E."/>
            <person name="Lovley D."/>
            <person name="Richardson P."/>
        </authorList>
    </citation>
    <scope>NUCLEOTIDE SEQUENCE [LARGE SCALE GENOMIC DNA]</scope>
    <source>
        <strain evidence="4">DSM 2379 / NBRC 103807 / OttBd1</strain>
    </source>
</reference>
<keyword evidence="2" id="KW-0472">Membrane</keyword>
<feature type="region of interest" description="Disordered" evidence="1">
    <location>
        <begin position="1"/>
        <end position="22"/>
    </location>
</feature>
<protein>
    <submittedName>
        <fullName evidence="3">Uncharacterized protein</fullName>
    </submittedName>
</protein>
<name>A1ANR9_PELPD</name>
<dbReference type="HOGENOM" id="CLU_048873_0_0_7"/>
<dbReference type="KEGG" id="ppd:Ppro_1373"/>
<dbReference type="EMBL" id="CP000482">
    <property type="protein sequence ID" value="ABK98989.1"/>
    <property type="molecule type" value="Genomic_DNA"/>
</dbReference>
<dbReference type="eggNOG" id="COG5544">
    <property type="taxonomic scope" value="Bacteria"/>
</dbReference>
<proteinExistence type="predicted"/>
<dbReference type="AlphaFoldDB" id="A1ANR9"/>
<sequence length="466" mass="51035">MTDNSRNSPSSRPLQAEPPDTAASKRKRRFLLLGTLLFVVPLGLLLLLAVLAVENEPLVVETSLPSVDSAQRAKSLAKAVLEVLNSQRETTSISASQDDLNAVMTLVHRAVPRFSGRVRVSPWFLSLRLSIQLPPNPLGRYLNLQGELLPGTQGLHIGSMKTGRLDLPRRPAQALLRGVLNLGLGNGEGTALMNSVQSLDISAETVRVNLRSVPQLKQRLQRLQAKLSDIRDLTGTGDTHWDNSRVSAYYARLLELDQHLPATTPSSVADYLAPLFRLARDRSAGSNPIRENSAALLALAIFLGDYRFGKLAGVSLDPELRERRPQSRNVQLGGREDLRLHFIVSAGLKLLTDQGATAAIGEFKELLDAGRGGSGFSFIDLTADRAGIRFAEVCTGSAESARRLQERFSAPPAEELFFPIIADLPENITRAGFERQFGGVDSRRYRELVREIDRRIDQCPAYGGTP</sequence>
<keyword evidence="2" id="KW-0812">Transmembrane</keyword>
<organism evidence="3 4">
    <name type="scientific">Pelobacter propionicus (strain DSM 2379 / NBRC 103807 / OttBd1)</name>
    <dbReference type="NCBI Taxonomy" id="338966"/>
    <lineage>
        <taxon>Bacteria</taxon>
        <taxon>Pseudomonadati</taxon>
        <taxon>Thermodesulfobacteriota</taxon>
        <taxon>Desulfuromonadia</taxon>
        <taxon>Desulfuromonadales</taxon>
        <taxon>Desulfuromonadaceae</taxon>
        <taxon>Pelobacter</taxon>
    </lineage>
</organism>
<evidence type="ECO:0000256" key="1">
    <source>
        <dbReference type="SAM" id="MobiDB-lite"/>
    </source>
</evidence>
<evidence type="ECO:0000313" key="3">
    <source>
        <dbReference type="EMBL" id="ABK98989.1"/>
    </source>
</evidence>
<feature type="transmembrane region" description="Helical" evidence="2">
    <location>
        <begin position="30"/>
        <end position="53"/>
    </location>
</feature>
<keyword evidence="4" id="KW-1185">Reference proteome</keyword>
<evidence type="ECO:0000256" key="2">
    <source>
        <dbReference type="SAM" id="Phobius"/>
    </source>
</evidence>